<accession>A0A2N5SAK9</accession>
<sequence>MRSDSVHYSNQEELTLLLLSDSSLPVGGFVSSSGLESFINHGFLASHRTDLARSDAILKFAFSNAHSYAHLCAAFFYHLHACVSDSLESPVSQHDQPGVAPQISPIIEEQEAQRVALVVSKLNQLFDTMCLSPVNRRNSYAQGAAFLLLYTKSFSPSHPFTPLETRKSRLITALKSHIRTENWAIHYPISFAFVTSLLQLSFDRAMYLHIFLHIRSILSAAVRLNVMGPYLSQRMMFKEMGPMMEEICRGIAGKRLARCDLIECGLSHLHLGPPPSDSSADQVENGPSSSWPFGEIIQTRHDSCHVRLFNS</sequence>
<evidence type="ECO:0000313" key="4">
    <source>
        <dbReference type="EMBL" id="PLW10277.1"/>
    </source>
</evidence>
<gene>
    <name evidence="6" type="ORF">PCANC_06306</name>
    <name evidence="4" type="ORF">PCANC_23764</name>
    <name evidence="5" type="ORF">PCASD_03453</name>
</gene>
<evidence type="ECO:0000256" key="1">
    <source>
        <dbReference type="ARBA" id="ARBA00022988"/>
    </source>
</evidence>
<dbReference type="Proteomes" id="UP000235392">
    <property type="component" value="Unassembled WGS sequence"/>
</dbReference>
<dbReference type="EMBL" id="PGCI01000043">
    <property type="protein sequence ID" value="PLW46015.1"/>
    <property type="molecule type" value="Genomic_DNA"/>
</dbReference>
<dbReference type="PANTHER" id="PTHR33620:SF1">
    <property type="entry name" value="UREASE ACCESSORY PROTEIN F"/>
    <property type="match status" value="1"/>
</dbReference>
<keyword evidence="7" id="KW-1185">Reference proteome</keyword>
<keyword evidence="1" id="KW-0996">Nickel insertion</keyword>
<name>A0A2N5SAK9_9BASI</name>
<dbReference type="EMBL" id="PGCJ01001066">
    <property type="protein sequence ID" value="PLW10277.1"/>
    <property type="molecule type" value="Genomic_DNA"/>
</dbReference>
<evidence type="ECO:0000256" key="3">
    <source>
        <dbReference type="ARBA" id="ARBA00046339"/>
    </source>
</evidence>
<dbReference type="STRING" id="200324.A0A2N5SAK9"/>
<dbReference type="Pfam" id="PF01730">
    <property type="entry name" value="UreF"/>
    <property type="match status" value="1"/>
</dbReference>
<comment type="caution">
    <text evidence="4">The sequence shown here is derived from an EMBL/GenBank/DDBJ whole genome shotgun (WGS) entry which is preliminary data.</text>
</comment>
<reference evidence="7 8" key="1">
    <citation type="submission" date="2017-11" db="EMBL/GenBank/DDBJ databases">
        <title>De novo assembly and phasing of dikaryotic genomes from two isolates of Puccinia coronata f. sp. avenae, the causal agent of oat crown rust.</title>
        <authorList>
            <person name="Miller M.E."/>
            <person name="Zhang Y."/>
            <person name="Omidvar V."/>
            <person name="Sperschneider J."/>
            <person name="Schwessinger B."/>
            <person name="Raley C."/>
            <person name="Palmer J.M."/>
            <person name="Garnica D."/>
            <person name="Upadhyaya N."/>
            <person name="Rathjen J."/>
            <person name="Taylor J.M."/>
            <person name="Park R.F."/>
            <person name="Dodds P.N."/>
            <person name="Hirsch C.D."/>
            <person name="Kianian S.F."/>
            <person name="Figueroa M."/>
        </authorList>
    </citation>
    <scope>NUCLEOTIDE SEQUENCE [LARGE SCALE GENOMIC DNA]</scope>
    <source>
        <strain evidence="4">12NC29</strain>
        <strain evidence="5">12SD80</strain>
    </source>
</reference>
<dbReference type="Proteomes" id="UP000235388">
    <property type="component" value="Unassembled WGS sequence"/>
</dbReference>
<evidence type="ECO:0000313" key="6">
    <source>
        <dbReference type="EMBL" id="PLW52638.1"/>
    </source>
</evidence>
<protein>
    <submittedName>
        <fullName evidence="4">Uncharacterized protein</fullName>
    </submittedName>
</protein>
<dbReference type="PANTHER" id="PTHR33620">
    <property type="entry name" value="UREASE ACCESSORY PROTEIN F"/>
    <property type="match status" value="1"/>
</dbReference>
<proteinExistence type="inferred from homology"/>
<organism evidence="4 7">
    <name type="scientific">Puccinia coronata f. sp. avenae</name>
    <dbReference type="NCBI Taxonomy" id="200324"/>
    <lineage>
        <taxon>Eukaryota</taxon>
        <taxon>Fungi</taxon>
        <taxon>Dikarya</taxon>
        <taxon>Basidiomycota</taxon>
        <taxon>Pucciniomycotina</taxon>
        <taxon>Pucciniomycetes</taxon>
        <taxon>Pucciniales</taxon>
        <taxon>Pucciniaceae</taxon>
        <taxon>Puccinia</taxon>
    </lineage>
</organism>
<evidence type="ECO:0000256" key="2">
    <source>
        <dbReference type="ARBA" id="ARBA00023186"/>
    </source>
</evidence>
<comment type="similarity">
    <text evidence="3">Belongs to the UreF family.</text>
</comment>
<evidence type="ECO:0000313" key="5">
    <source>
        <dbReference type="EMBL" id="PLW46015.1"/>
    </source>
</evidence>
<evidence type="ECO:0000313" key="7">
    <source>
        <dbReference type="Proteomes" id="UP000235388"/>
    </source>
</evidence>
<keyword evidence="2" id="KW-0143">Chaperone</keyword>
<dbReference type="OrthoDB" id="2550922at2759"/>
<dbReference type="GO" id="GO:0016151">
    <property type="term" value="F:nickel cation binding"/>
    <property type="evidence" value="ECO:0007669"/>
    <property type="project" value="InterPro"/>
</dbReference>
<dbReference type="InterPro" id="IPR002639">
    <property type="entry name" value="UreF"/>
</dbReference>
<evidence type="ECO:0000313" key="8">
    <source>
        <dbReference type="Proteomes" id="UP000235392"/>
    </source>
</evidence>
<dbReference type="Gene3D" id="1.10.4190.10">
    <property type="entry name" value="Urease accessory protein UreF"/>
    <property type="match status" value="1"/>
</dbReference>
<dbReference type="AlphaFoldDB" id="A0A2N5SAK9"/>
<dbReference type="EMBL" id="PGCJ01000077">
    <property type="protein sequence ID" value="PLW52638.1"/>
    <property type="molecule type" value="Genomic_DNA"/>
</dbReference>
<dbReference type="InterPro" id="IPR038277">
    <property type="entry name" value="UreF_sf"/>
</dbReference>